<evidence type="ECO:0000313" key="2">
    <source>
        <dbReference type="Ensembl" id="ENSCLMP00005035914.1"/>
    </source>
</evidence>
<dbReference type="Proteomes" id="UP000694565">
    <property type="component" value="Unplaced"/>
</dbReference>
<feature type="transmembrane region" description="Helical" evidence="1">
    <location>
        <begin position="98"/>
        <end position="117"/>
    </location>
</feature>
<sequence length="163" mass="18021">QVHLTQCVQVSLTQCVQVSLTQCVQVHLTQCVQVSLTQCVYLTQCVQVSLTQCVQVYLTQCVQVLTQCVQVSLTQCVQVSLTQCVQVSLLVGVVRPQVGVGFLGVFFFVLSGFGVFVSEDEVQFVFFSTFVRSEHDGVRSLVHEQVLRHNGTAFTTQGIQLQC</sequence>
<proteinExistence type="predicted"/>
<organism evidence="2 3">
    <name type="scientific">Cyclopterus lumpus</name>
    <name type="common">Lumpsucker</name>
    <dbReference type="NCBI Taxonomy" id="8103"/>
    <lineage>
        <taxon>Eukaryota</taxon>
        <taxon>Metazoa</taxon>
        <taxon>Chordata</taxon>
        <taxon>Craniata</taxon>
        <taxon>Vertebrata</taxon>
        <taxon>Euteleostomi</taxon>
        <taxon>Actinopterygii</taxon>
        <taxon>Neopterygii</taxon>
        <taxon>Teleostei</taxon>
        <taxon>Neoteleostei</taxon>
        <taxon>Acanthomorphata</taxon>
        <taxon>Eupercaria</taxon>
        <taxon>Perciformes</taxon>
        <taxon>Cottioidei</taxon>
        <taxon>Cottales</taxon>
        <taxon>Cyclopteridae</taxon>
        <taxon>Cyclopterus</taxon>
    </lineage>
</organism>
<protein>
    <submittedName>
        <fullName evidence="2">Uncharacterized protein</fullName>
    </submittedName>
</protein>
<dbReference type="AlphaFoldDB" id="A0A8C3G5K3"/>
<keyword evidence="1" id="KW-0472">Membrane</keyword>
<keyword evidence="1" id="KW-0812">Transmembrane</keyword>
<dbReference type="Ensembl" id="ENSCLMT00005037345.1">
    <property type="protein sequence ID" value="ENSCLMP00005035914.1"/>
    <property type="gene ID" value="ENSCLMG00005017145.1"/>
</dbReference>
<keyword evidence="1" id="KW-1133">Transmembrane helix</keyword>
<evidence type="ECO:0000256" key="1">
    <source>
        <dbReference type="SAM" id="Phobius"/>
    </source>
</evidence>
<accession>A0A8C3G5K3</accession>
<keyword evidence="3" id="KW-1185">Reference proteome</keyword>
<reference evidence="2" key="2">
    <citation type="submission" date="2025-09" db="UniProtKB">
        <authorList>
            <consortium name="Ensembl"/>
        </authorList>
    </citation>
    <scope>IDENTIFICATION</scope>
</reference>
<evidence type="ECO:0000313" key="3">
    <source>
        <dbReference type="Proteomes" id="UP000694565"/>
    </source>
</evidence>
<dbReference type="GeneTree" id="ENSGT01150000288287"/>
<name>A0A8C3G5K3_CYCLU</name>
<reference evidence="2" key="1">
    <citation type="submission" date="2025-08" db="UniProtKB">
        <authorList>
            <consortium name="Ensembl"/>
        </authorList>
    </citation>
    <scope>IDENTIFICATION</scope>
</reference>